<feature type="compositionally biased region" description="Low complexity" evidence="1">
    <location>
        <begin position="11"/>
        <end position="20"/>
    </location>
</feature>
<protein>
    <recommendedName>
        <fullName evidence="4">Secreted protein</fullName>
    </recommendedName>
</protein>
<feature type="region of interest" description="Disordered" evidence="1">
    <location>
        <begin position="1"/>
        <end position="20"/>
    </location>
</feature>
<name>A0ABS6CCT0_9ACTN</name>
<comment type="caution">
    <text evidence="2">The sequence shown here is derived from an EMBL/GenBank/DDBJ whole genome shotgun (WGS) entry which is preliminary data.</text>
</comment>
<sequence>MLKHRLPPLQAVTAHTTTTSQSRVTTSAASAVYFISSSPVTIPGCKAWMNGKKPGPKVQGLVQTWSRSDCAMRLEIDHNQQIKWADSAGTEGDLNKASTHFHYDGHGYKARVCVNNLNNGWVKCGAWY</sequence>
<reference evidence="2 3" key="1">
    <citation type="submission" date="2021-06" db="EMBL/GenBank/DDBJ databases">
        <authorList>
            <person name="Pan X."/>
        </authorList>
    </citation>
    <scope>NUCLEOTIDE SEQUENCE [LARGE SCALE GENOMIC DNA]</scope>
    <source>
        <strain evidence="2 3">4503</strain>
    </source>
</reference>
<keyword evidence="3" id="KW-1185">Reference proteome</keyword>
<accession>A0ABS6CCT0</accession>
<dbReference type="EMBL" id="JAHLEM010000097">
    <property type="protein sequence ID" value="MBU3864711.1"/>
    <property type="molecule type" value="Genomic_DNA"/>
</dbReference>
<organism evidence="2 3">
    <name type="scientific">Streptomyces niphimycinicus</name>
    <dbReference type="NCBI Taxonomy" id="2842201"/>
    <lineage>
        <taxon>Bacteria</taxon>
        <taxon>Bacillati</taxon>
        <taxon>Actinomycetota</taxon>
        <taxon>Actinomycetes</taxon>
        <taxon>Kitasatosporales</taxon>
        <taxon>Streptomycetaceae</taxon>
        <taxon>Streptomyces</taxon>
    </lineage>
</organism>
<evidence type="ECO:0000256" key="1">
    <source>
        <dbReference type="SAM" id="MobiDB-lite"/>
    </source>
</evidence>
<dbReference type="RefSeq" id="WP_216341709.1">
    <property type="nucleotide sequence ID" value="NZ_JAHLEM010000097.1"/>
</dbReference>
<dbReference type="Proteomes" id="UP000720508">
    <property type="component" value="Unassembled WGS sequence"/>
</dbReference>
<gene>
    <name evidence="2" type="ORF">KN815_11660</name>
</gene>
<evidence type="ECO:0008006" key="4">
    <source>
        <dbReference type="Google" id="ProtNLM"/>
    </source>
</evidence>
<evidence type="ECO:0000313" key="3">
    <source>
        <dbReference type="Proteomes" id="UP000720508"/>
    </source>
</evidence>
<evidence type="ECO:0000313" key="2">
    <source>
        <dbReference type="EMBL" id="MBU3864711.1"/>
    </source>
</evidence>
<proteinExistence type="predicted"/>